<gene>
    <name evidence="2" type="ORF">ACFOX3_07865</name>
</gene>
<keyword evidence="3" id="KW-1185">Reference proteome</keyword>
<dbReference type="Pfam" id="PF03061">
    <property type="entry name" value="4HBT"/>
    <property type="match status" value="1"/>
</dbReference>
<comment type="caution">
    <text evidence="2">The sequence shown here is derived from an EMBL/GenBank/DDBJ whole genome shotgun (WGS) entry which is preliminary data.</text>
</comment>
<dbReference type="SUPFAM" id="SSF54637">
    <property type="entry name" value="Thioesterase/thiol ester dehydrase-isomerase"/>
    <property type="match status" value="1"/>
</dbReference>
<keyword evidence="2" id="KW-0378">Hydrolase</keyword>
<dbReference type="Gene3D" id="3.10.129.10">
    <property type="entry name" value="Hotdog Thioesterase"/>
    <property type="match status" value="1"/>
</dbReference>
<name>A0ABV8V399_9GAMM</name>
<evidence type="ECO:0000313" key="3">
    <source>
        <dbReference type="Proteomes" id="UP001595840"/>
    </source>
</evidence>
<feature type="domain" description="Thioesterase" evidence="1">
    <location>
        <begin position="65"/>
        <end position="138"/>
    </location>
</feature>
<dbReference type="RefSeq" id="WP_290265568.1">
    <property type="nucleotide sequence ID" value="NZ_JAUFQG010000006.1"/>
</dbReference>
<dbReference type="EMBL" id="JBHSCX010000005">
    <property type="protein sequence ID" value="MFC4362213.1"/>
    <property type="molecule type" value="Genomic_DNA"/>
</dbReference>
<dbReference type="GO" id="GO:0016787">
    <property type="term" value="F:hydrolase activity"/>
    <property type="evidence" value="ECO:0007669"/>
    <property type="project" value="UniProtKB-KW"/>
</dbReference>
<evidence type="ECO:0000259" key="1">
    <source>
        <dbReference type="Pfam" id="PF03061"/>
    </source>
</evidence>
<dbReference type="Proteomes" id="UP001595840">
    <property type="component" value="Unassembled WGS sequence"/>
</dbReference>
<protein>
    <submittedName>
        <fullName evidence="2">PaaI family thioesterase</fullName>
        <ecNumber evidence="2">3.1.2.-</ecNumber>
    </submittedName>
</protein>
<sequence length="154" mass="17087">MNSNKILSTNDAITEHLKARFPDLPLTFPPACFITMGGEFLHFDPEAKRLRVRFPVKPEFANPMGYMQGGLIVGAIDNTIGPLTFLVAPPSVTTQLTTTYIRPITPDLSHFEVEAVITEQTRRLVFIDAVVYAGDKQLAQARASSMVRERPIEA</sequence>
<dbReference type="EC" id="3.1.2.-" evidence="2"/>
<reference evidence="3" key="1">
    <citation type="journal article" date="2019" name="Int. J. Syst. Evol. Microbiol.">
        <title>The Global Catalogue of Microorganisms (GCM) 10K type strain sequencing project: providing services to taxonomists for standard genome sequencing and annotation.</title>
        <authorList>
            <consortium name="The Broad Institute Genomics Platform"/>
            <consortium name="The Broad Institute Genome Sequencing Center for Infectious Disease"/>
            <person name="Wu L."/>
            <person name="Ma J."/>
        </authorList>
    </citation>
    <scope>NUCLEOTIDE SEQUENCE [LARGE SCALE GENOMIC DNA]</scope>
    <source>
        <strain evidence="3">CECT 8570</strain>
    </source>
</reference>
<dbReference type="InterPro" id="IPR029069">
    <property type="entry name" value="HotDog_dom_sf"/>
</dbReference>
<accession>A0ABV8V399</accession>
<dbReference type="CDD" id="cd03443">
    <property type="entry name" value="PaaI_thioesterase"/>
    <property type="match status" value="1"/>
</dbReference>
<evidence type="ECO:0000313" key="2">
    <source>
        <dbReference type="EMBL" id="MFC4362213.1"/>
    </source>
</evidence>
<proteinExistence type="predicted"/>
<organism evidence="2 3">
    <name type="scientific">Simiduia curdlanivorans</name>
    <dbReference type="NCBI Taxonomy" id="1492769"/>
    <lineage>
        <taxon>Bacteria</taxon>
        <taxon>Pseudomonadati</taxon>
        <taxon>Pseudomonadota</taxon>
        <taxon>Gammaproteobacteria</taxon>
        <taxon>Cellvibrionales</taxon>
        <taxon>Cellvibrionaceae</taxon>
        <taxon>Simiduia</taxon>
    </lineage>
</organism>
<dbReference type="InterPro" id="IPR006683">
    <property type="entry name" value="Thioestr_dom"/>
</dbReference>